<dbReference type="GO" id="GO:0005829">
    <property type="term" value="C:cytosol"/>
    <property type="evidence" value="ECO:0007669"/>
    <property type="project" value="TreeGrafter"/>
</dbReference>
<evidence type="ECO:0000256" key="3">
    <source>
        <dbReference type="PROSITE-ProRule" id="PRU01106"/>
    </source>
</evidence>
<dbReference type="Proteomes" id="UP000007730">
    <property type="component" value="Chromosome"/>
</dbReference>
<gene>
    <name evidence="6" type="ordered locus">OCA5_c10210</name>
</gene>
<dbReference type="EMBL" id="CP002826">
    <property type="protein sequence ID" value="AEI05740.1"/>
    <property type="molecule type" value="Genomic_DNA"/>
</dbReference>
<organism evidence="6 7">
    <name type="scientific">Afipia carboxidovorans (strain ATCC 49405 / DSM 1227 / KCTC 32145 / OM5)</name>
    <name type="common">Oligotropha carboxidovorans</name>
    <dbReference type="NCBI Taxonomy" id="504832"/>
    <lineage>
        <taxon>Bacteria</taxon>
        <taxon>Pseudomonadati</taxon>
        <taxon>Pseudomonadota</taxon>
        <taxon>Alphaproteobacteria</taxon>
        <taxon>Hyphomicrobiales</taxon>
        <taxon>Nitrobacteraceae</taxon>
        <taxon>Afipia</taxon>
    </lineage>
</organism>
<dbReference type="GO" id="GO:0052816">
    <property type="term" value="F:long-chain fatty acyl-CoA hydrolase activity"/>
    <property type="evidence" value="ECO:0007669"/>
    <property type="project" value="TreeGrafter"/>
</dbReference>
<proteinExistence type="inferred from homology"/>
<dbReference type="InterPro" id="IPR040170">
    <property type="entry name" value="Cytosol_ACT"/>
</dbReference>
<feature type="region of interest" description="Disordered" evidence="4">
    <location>
        <begin position="1"/>
        <end position="27"/>
    </location>
</feature>
<evidence type="ECO:0000259" key="5">
    <source>
        <dbReference type="PROSITE" id="PS51770"/>
    </source>
</evidence>
<accession>B6JIE0</accession>
<sequence>MCAAMKSRTPTSRPQSAPDAPAPAASTSGDTRLLEIVFPEHANHYGTLFAGSALSLMAKAAFVAGARRAGRNVVMATAEKVDFLEPVKVGELIEIVARITRTGKSSMTVGVEILREDLVSKQHRAAMRGQFEMVAVNEQGRPVRIDPDPSQST</sequence>
<dbReference type="KEGG" id="ocg:OCA5_c10210"/>
<evidence type="ECO:0000256" key="1">
    <source>
        <dbReference type="ARBA" id="ARBA00010458"/>
    </source>
</evidence>
<evidence type="ECO:0000313" key="6">
    <source>
        <dbReference type="EMBL" id="AEI05740.1"/>
    </source>
</evidence>
<dbReference type="RefSeq" id="WP_012564210.1">
    <property type="nucleotide sequence ID" value="NC_011386.1"/>
</dbReference>
<dbReference type="InterPro" id="IPR029069">
    <property type="entry name" value="HotDog_dom_sf"/>
</dbReference>
<dbReference type="InterPro" id="IPR033120">
    <property type="entry name" value="HOTDOG_ACOT"/>
</dbReference>
<dbReference type="Pfam" id="PF03061">
    <property type="entry name" value="4HBT"/>
    <property type="match status" value="1"/>
</dbReference>
<dbReference type="HOGENOM" id="CLU_050164_2_1_5"/>
<dbReference type="GO" id="GO:0009062">
    <property type="term" value="P:fatty acid catabolic process"/>
    <property type="evidence" value="ECO:0007669"/>
    <property type="project" value="TreeGrafter"/>
</dbReference>
<name>B6JIE0_AFIC5</name>
<keyword evidence="7" id="KW-1185">Reference proteome</keyword>
<dbReference type="STRING" id="504832.OCA5_c10210"/>
<dbReference type="CDD" id="cd03442">
    <property type="entry name" value="BFIT_BACH"/>
    <property type="match status" value="1"/>
</dbReference>
<keyword evidence="2 3" id="KW-0378">Hydrolase</keyword>
<dbReference type="PANTHER" id="PTHR11049:SF24">
    <property type="entry name" value="CYTOSOLIC ACYL COENZYME A THIOESTER HYDROLASE"/>
    <property type="match status" value="1"/>
</dbReference>
<dbReference type="AlphaFoldDB" id="B6JIE0"/>
<comment type="similarity">
    <text evidence="1">Belongs to the acyl coenzyme A hydrolase family.</text>
</comment>
<dbReference type="GO" id="GO:0006637">
    <property type="term" value="P:acyl-CoA metabolic process"/>
    <property type="evidence" value="ECO:0007669"/>
    <property type="project" value="TreeGrafter"/>
</dbReference>
<dbReference type="SUPFAM" id="SSF54637">
    <property type="entry name" value="Thioesterase/thiol ester dehydrase-isomerase"/>
    <property type="match status" value="1"/>
</dbReference>
<dbReference type="OrthoDB" id="9801856at2"/>
<dbReference type="PATRIC" id="fig|504832.7.peg.1084"/>
<dbReference type="KEGG" id="oca:OCAR_7077"/>
<dbReference type="PROSITE" id="PS51770">
    <property type="entry name" value="HOTDOG_ACOT"/>
    <property type="match status" value="1"/>
</dbReference>
<evidence type="ECO:0000256" key="2">
    <source>
        <dbReference type="ARBA" id="ARBA00022801"/>
    </source>
</evidence>
<dbReference type="Gene3D" id="3.10.129.10">
    <property type="entry name" value="Hotdog Thioesterase"/>
    <property type="match status" value="1"/>
</dbReference>
<reference evidence="6 7" key="1">
    <citation type="journal article" date="2011" name="J. Bacteriol.">
        <title>Complete genome sequences of the chemolithoautotrophic Oligotropha carboxidovorans strains OM4 and OM5.</title>
        <authorList>
            <person name="Volland S."/>
            <person name="Rachinger M."/>
            <person name="Strittmatter A."/>
            <person name="Daniel R."/>
            <person name="Gottschalk G."/>
            <person name="Meyer O."/>
        </authorList>
    </citation>
    <scope>NUCLEOTIDE SEQUENCE [LARGE SCALE GENOMIC DNA]</scope>
    <source>
        <strain evidence="7">ATCC 49405 / DSM 1227 / KCTC 32145 / OM5</strain>
    </source>
</reference>
<evidence type="ECO:0000256" key="4">
    <source>
        <dbReference type="SAM" id="MobiDB-lite"/>
    </source>
</evidence>
<dbReference type="eggNOG" id="COG1607">
    <property type="taxonomic scope" value="Bacteria"/>
</dbReference>
<dbReference type="InterPro" id="IPR006683">
    <property type="entry name" value="Thioestr_dom"/>
</dbReference>
<feature type="domain" description="HotDog ACOT-type" evidence="5">
    <location>
        <begin position="27"/>
        <end position="139"/>
    </location>
</feature>
<feature type="compositionally biased region" description="Low complexity" evidence="4">
    <location>
        <begin position="12"/>
        <end position="27"/>
    </location>
</feature>
<dbReference type="PANTHER" id="PTHR11049">
    <property type="entry name" value="ACYL COENZYME A THIOESTER HYDROLASE"/>
    <property type="match status" value="1"/>
</dbReference>
<protein>
    <recommendedName>
        <fullName evidence="5">HotDog ACOT-type domain-containing protein</fullName>
    </recommendedName>
</protein>
<evidence type="ECO:0000313" key="7">
    <source>
        <dbReference type="Proteomes" id="UP000007730"/>
    </source>
</evidence>